<name>A0A0V0RG27_9BILA</name>
<sequence>MVIERRILLTVRKALPMYSRIFEVLLSKAKELEVQLDPAKFVCDFERDLILAVQGNFPNTRVQSLLAKPPWLKR</sequence>
<organism evidence="1 2">
    <name type="scientific">Trichinella nelsoni</name>
    <dbReference type="NCBI Taxonomy" id="6336"/>
    <lineage>
        <taxon>Eukaryota</taxon>
        <taxon>Metazoa</taxon>
        <taxon>Ecdysozoa</taxon>
        <taxon>Nematoda</taxon>
        <taxon>Enoplea</taxon>
        <taxon>Dorylaimia</taxon>
        <taxon>Trichinellida</taxon>
        <taxon>Trichinellidae</taxon>
        <taxon>Trichinella</taxon>
    </lineage>
</organism>
<dbReference type="Proteomes" id="UP000054630">
    <property type="component" value="Unassembled WGS sequence"/>
</dbReference>
<gene>
    <name evidence="1" type="ORF">T07_2511</name>
</gene>
<evidence type="ECO:0000313" key="2">
    <source>
        <dbReference type="Proteomes" id="UP000054630"/>
    </source>
</evidence>
<reference evidence="1 2" key="1">
    <citation type="submission" date="2015-01" db="EMBL/GenBank/DDBJ databases">
        <title>Evolution of Trichinella species and genotypes.</title>
        <authorList>
            <person name="Korhonen P.K."/>
            <person name="Edoardo P."/>
            <person name="Giuseppe L.R."/>
            <person name="Gasser R.B."/>
        </authorList>
    </citation>
    <scope>NUCLEOTIDE SEQUENCE [LARGE SCALE GENOMIC DNA]</scope>
    <source>
        <strain evidence="1">ISS37</strain>
    </source>
</reference>
<dbReference type="OrthoDB" id="5914406at2759"/>
<keyword evidence="2" id="KW-1185">Reference proteome</keyword>
<evidence type="ECO:0000313" key="1">
    <source>
        <dbReference type="EMBL" id="KRX13344.1"/>
    </source>
</evidence>
<protein>
    <submittedName>
        <fullName evidence="1">Uncharacterized protein</fullName>
    </submittedName>
</protein>
<comment type="caution">
    <text evidence="1">The sequence shown here is derived from an EMBL/GenBank/DDBJ whole genome shotgun (WGS) entry which is preliminary data.</text>
</comment>
<dbReference type="AlphaFoldDB" id="A0A0V0RG27"/>
<proteinExistence type="predicted"/>
<accession>A0A0V0RG27</accession>
<dbReference type="EMBL" id="JYDL01000207">
    <property type="protein sequence ID" value="KRX13344.1"/>
    <property type="molecule type" value="Genomic_DNA"/>
</dbReference>